<reference evidence="1" key="1">
    <citation type="submission" date="2016-03" db="EMBL/GenBank/DDBJ databases">
        <title>Draft genome sequence of Rosellinia necatrix.</title>
        <authorList>
            <person name="Kanematsu S."/>
        </authorList>
    </citation>
    <scope>NUCLEOTIDE SEQUENCE [LARGE SCALE GENOMIC DNA]</scope>
    <source>
        <strain evidence="1">W97</strain>
    </source>
</reference>
<dbReference type="EMBL" id="DF977451">
    <property type="protein sequence ID" value="GAW25436.1"/>
    <property type="molecule type" value="Genomic_DNA"/>
</dbReference>
<organism evidence="1">
    <name type="scientific">Rosellinia necatrix</name>
    <name type="common">White root-rot fungus</name>
    <dbReference type="NCBI Taxonomy" id="77044"/>
    <lineage>
        <taxon>Eukaryota</taxon>
        <taxon>Fungi</taxon>
        <taxon>Dikarya</taxon>
        <taxon>Ascomycota</taxon>
        <taxon>Pezizomycotina</taxon>
        <taxon>Sordariomycetes</taxon>
        <taxon>Xylariomycetidae</taxon>
        <taxon>Xylariales</taxon>
        <taxon>Xylariaceae</taxon>
        <taxon>Rosellinia</taxon>
    </lineage>
</organism>
<accession>A0A1S8A5R8</accession>
<protein>
    <submittedName>
        <fullName evidence="1">Uncharacterized protein</fullName>
    </submittedName>
</protein>
<proteinExistence type="predicted"/>
<sequence length="314" mass="34835">MIVDITVGQLRQGFVPGLAQRATQHRHLALHATDTEPDDATGIGRHARGSRRPLLLLLLLLLRQWRHLAAAVLRRAPTAIVIIAVVDDADVGPLLDLEGGSTAFYRAASGPRYGVARRGWSPLRTTCFGRLVIWMRVRRKDMLELERLADVRNNTRRCETPRARPPAKGSDLYGRITSHIQKQESFESAQVNPLVNIDPEYPLAVGIATGCLTQGVERASSQLASFGRCILRLSRDVAPEHTLEGDEGIILPLVTAVGSCWEVELHGLRRWGVCGHLWSCHPWPYSNVDRLLPVVRILINCVCDGGRKLPEMVD</sequence>
<dbReference type="Proteomes" id="UP000054516">
    <property type="component" value="Unassembled WGS sequence"/>
</dbReference>
<evidence type="ECO:0000313" key="1">
    <source>
        <dbReference type="EMBL" id="GAW25436.1"/>
    </source>
</evidence>
<evidence type="ECO:0000313" key="2">
    <source>
        <dbReference type="Proteomes" id="UP000054516"/>
    </source>
</evidence>
<gene>
    <name evidence="1" type="ORF">SAMD00023353_0602530</name>
</gene>
<keyword evidence="2" id="KW-1185">Reference proteome</keyword>
<name>A0A1S8A5R8_ROSNE</name>
<dbReference type="AlphaFoldDB" id="A0A1S8A5R8"/>